<dbReference type="RefSeq" id="WP_098482044.1">
    <property type="nucleotide sequence ID" value="NZ_PDJI01000002.1"/>
</dbReference>
<dbReference type="InterPro" id="IPR047057">
    <property type="entry name" value="MerR_fam"/>
</dbReference>
<evidence type="ECO:0000313" key="3">
    <source>
        <dbReference type="EMBL" id="PFG45032.1"/>
    </source>
</evidence>
<keyword evidence="1 3" id="KW-0238">DNA-binding</keyword>
<dbReference type="OrthoDB" id="9802039at2"/>
<sequence length="277" mass="29599">MLSIGQFASITGLSVKALRHYDEKGVLAPAEVDPVTGYRRYLEGQVRAGAVVRALRDAGLPLPAVAIAVAHDGTGQDGPAAALEEHRQRVLAERAREDAALQNARAVLSALATPVEVSERRRSAQPYVARRLTVSMDDEQAVSERNAEAEFVRLFTHLQDAEMAPAGAFWTALREGGTPDTAELLCCWPTERRLPAGWGGDGTVVGVLPQRRELVATWRSDGGPLPEGAVHPAVVALFEAVASRGLELSRPEVRQTVVEDDGEGAFAVEIAVTIEAS</sequence>
<evidence type="ECO:0000313" key="4">
    <source>
        <dbReference type="Proteomes" id="UP000222106"/>
    </source>
</evidence>
<dbReference type="PANTHER" id="PTHR30204:SF97">
    <property type="entry name" value="MERR FAMILY REGULATORY PROTEIN"/>
    <property type="match status" value="1"/>
</dbReference>
<dbReference type="Proteomes" id="UP000222106">
    <property type="component" value="Unassembled WGS sequence"/>
</dbReference>
<proteinExistence type="predicted"/>
<dbReference type="Gene3D" id="3.20.80.10">
    <property type="entry name" value="Regulatory factor, effector binding domain"/>
    <property type="match status" value="1"/>
</dbReference>
<dbReference type="SUPFAM" id="SSF46955">
    <property type="entry name" value="Putative DNA-binding domain"/>
    <property type="match status" value="1"/>
</dbReference>
<dbReference type="EMBL" id="PDJI01000002">
    <property type="protein sequence ID" value="PFG45032.1"/>
    <property type="molecule type" value="Genomic_DNA"/>
</dbReference>
<dbReference type="GO" id="GO:0003677">
    <property type="term" value="F:DNA binding"/>
    <property type="evidence" value="ECO:0007669"/>
    <property type="project" value="UniProtKB-KW"/>
</dbReference>
<organism evidence="3 4">
    <name type="scientific">Georgenia soli</name>
    <dbReference type="NCBI Taxonomy" id="638953"/>
    <lineage>
        <taxon>Bacteria</taxon>
        <taxon>Bacillati</taxon>
        <taxon>Actinomycetota</taxon>
        <taxon>Actinomycetes</taxon>
        <taxon>Micrococcales</taxon>
        <taxon>Bogoriellaceae</taxon>
        <taxon>Georgenia</taxon>
    </lineage>
</organism>
<accession>A0A2A9F391</accession>
<keyword evidence="4" id="KW-1185">Reference proteome</keyword>
<dbReference type="PROSITE" id="PS50937">
    <property type="entry name" value="HTH_MERR_2"/>
    <property type="match status" value="1"/>
</dbReference>
<reference evidence="3 4" key="1">
    <citation type="submission" date="2017-10" db="EMBL/GenBank/DDBJ databases">
        <title>Sequencing the genomes of 1000 actinobacteria strains.</title>
        <authorList>
            <person name="Klenk H.-P."/>
        </authorList>
    </citation>
    <scope>NUCLEOTIDE SEQUENCE [LARGE SCALE GENOMIC DNA]</scope>
    <source>
        <strain evidence="3 4">DSM 21838</strain>
    </source>
</reference>
<feature type="domain" description="HTH merR-type" evidence="2">
    <location>
        <begin position="1"/>
        <end position="71"/>
    </location>
</feature>
<dbReference type="SMART" id="SM00422">
    <property type="entry name" value="HTH_MERR"/>
    <property type="match status" value="1"/>
</dbReference>
<dbReference type="PANTHER" id="PTHR30204">
    <property type="entry name" value="REDOX-CYCLING DRUG-SENSING TRANSCRIPTIONAL ACTIVATOR SOXR"/>
    <property type="match status" value="1"/>
</dbReference>
<dbReference type="InterPro" id="IPR009061">
    <property type="entry name" value="DNA-bd_dom_put_sf"/>
</dbReference>
<name>A0A2A9F391_9MICO</name>
<dbReference type="GO" id="GO:0003700">
    <property type="term" value="F:DNA-binding transcription factor activity"/>
    <property type="evidence" value="ECO:0007669"/>
    <property type="project" value="InterPro"/>
</dbReference>
<protein>
    <submittedName>
        <fullName evidence="3">DNA-binding transcriptional MerR regulator</fullName>
    </submittedName>
</protein>
<dbReference type="Gene3D" id="1.10.1660.10">
    <property type="match status" value="1"/>
</dbReference>
<dbReference type="PROSITE" id="PS00552">
    <property type="entry name" value="HTH_MERR_1"/>
    <property type="match status" value="1"/>
</dbReference>
<dbReference type="InterPro" id="IPR000551">
    <property type="entry name" value="MerR-type_HTH_dom"/>
</dbReference>
<evidence type="ECO:0000259" key="2">
    <source>
        <dbReference type="PROSITE" id="PS50937"/>
    </source>
</evidence>
<dbReference type="AlphaFoldDB" id="A0A2A9F391"/>
<comment type="caution">
    <text evidence="3">The sequence shown here is derived from an EMBL/GenBank/DDBJ whole genome shotgun (WGS) entry which is preliminary data.</text>
</comment>
<gene>
    <name evidence="3" type="ORF">ATJ97_0085</name>
</gene>
<dbReference type="Pfam" id="PF00376">
    <property type="entry name" value="MerR"/>
    <property type="match status" value="1"/>
</dbReference>
<evidence type="ECO:0000256" key="1">
    <source>
        <dbReference type="ARBA" id="ARBA00023125"/>
    </source>
</evidence>
<dbReference type="InterPro" id="IPR011256">
    <property type="entry name" value="Reg_factor_effector_dom_sf"/>
</dbReference>